<evidence type="ECO:0000313" key="2">
    <source>
        <dbReference type="Proteomes" id="UP000011528"/>
    </source>
</evidence>
<proteinExistence type="predicted"/>
<organism evidence="1 2">
    <name type="scientific">Halorubrum distributum JCM 13916</name>
    <dbReference type="NCBI Taxonomy" id="1230455"/>
    <lineage>
        <taxon>Archaea</taxon>
        <taxon>Methanobacteriati</taxon>
        <taxon>Methanobacteriota</taxon>
        <taxon>Stenosarchaea group</taxon>
        <taxon>Halobacteria</taxon>
        <taxon>Halobacteriales</taxon>
        <taxon>Haloferacaceae</taxon>
        <taxon>Halorubrum</taxon>
        <taxon>Halorubrum distributum group</taxon>
    </lineage>
</organism>
<gene>
    <name evidence="1" type="ORF">C462_04235</name>
</gene>
<dbReference type="STRING" id="1230455.C462_04235"/>
<dbReference type="EMBL" id="AOJJ01000038">
    <property type="protein sequence ID" value="EMA71955.1"/>
    <property type="molecule type" value="Genomic_DNA"/>
</dbReference>
<reference evidence="1 2" key="1">
    <citation type="journal article" date="2014" name="PLoS Genet.">
        <title>Phylogenetically driven sequencing of extremely halophilic archaea reveals strategies for static and dynamic osmo-response.</title>
        <authorList>
            <person name="Becker E.A."/>
            <person name="Seitzer P.M."/>
            <person name="Tritt A."/>
            <person name="Larsen D."/>
            <person name="Krusor M."/>
            <person name="Yao A.I."/>
            <person name="Wu D."/>
            <person name="Madern D."/>
            <person name="Eisen J.A."/>
            <person name="Darling A.E."/>
            <person name="Facciotti M.T."/>
        </authorList>
    </citation>
    <scope>NUCLEOTIDE SEQUENCE [LARGE SCALE GENOMIC DNA]</scope>
    <source>
        <strain evidence="1 2">JCM 13916</strain>
    </source>
</reference>
<dbReference type="RefSeq" id="WP_007993907.1">
    <property type="nucleotide sequence ID" value="NZ_AOJJ01000038.1"/>
</dbReference>
<protein>
    <submittedName>
        <fullName evidence="1">Uncharacterized protein</fullName>
    </submittedName>
</protein>
<name>M0PSX5_9EURY</name>
<accession>M0PSX5</accession>
<dbReference type="Proteomes" id="UP000011528">
    <property type="component" value="Unassembled WGS sequence"/>
</dbReference>
<comment type="caution">
    <text evidence="1">The sequence shown here is derived from an EMBL/GenBank/DDBJ whole genome shotgun (WGS) entry which is preliminary data.</text>
</comment>
<dbReference type="AlphaFoldDB" id="M0PSX5"/>
<evidence type="ECO:0000313" key="1">
    <source>
        <dbReference type="EMBL" id="EMA71955.1"/>
    </source>
</evidence>
<sequence length="175" mass="17746">MNIKKTALAALLALAVLTSMAVPAAAQSGAELADKEVTVNDDTESVYLEVTNTSGDALNYTVYGISDGLSTQVDSGTVSSADSNDTVRQTFAVNATEYDSYRVVVTEDASDSDTESAENIEIGTTVNQATGGGGVFGFGGGGGLFSTQNILIGGVVVVGAYALGLFDPLKDGLEG</sequence>
<dbReference type="PATRIC" id="fig|1230455.3.peg.788"/>